<evidence type="ECO:0000256" key="1">
    <source>
        <dbReference type="ARBA" id="ARBA00022737"/>
    </source>
</evidence>
<sequence>MAANVFMMMNLRRFYLKCLDSAPCSTRCTSLFGTSLLDGEANKCSRRQSGLDALLTLLSRSKVSCVITSEALFAFFNGKVRGSVMSGTRDLNACTSLPYCIMSIPQINWWESTGDQWWFASPIDWAAANGHYDLVRELLHLDTNLLIKLTSLRRIRRLETVWDDESQFNDVAKCRSQVAQKLLIGCETDRGHNSLVRAGYGGWLLYTAASAGDVGFVQELLERDPFLVFGEGEYGVTDIFYAAARSKNSEVFRVLFDFAASKRGLSGGDEEGEESEEVSEVFKWEMMNRAVHAAARGGNVEILREILGDCKDVLVYRDAQGSSVLHSAAGRGQVEVVKDLLASYDIITSTDDQGNTALNVASYRGYLPVVEVLISSTPSITSITNNYGDTFLHMAVAGFRTPGFHRLDHQIELIKQLVHGNLVNVEEIVNLMNNDGRTALHMAVIENVQSELVELLMNIPSINLNIRDANGMTPLDLLKQRPRSASSEILIKQLISAGGISDGQGYKARTALVSQLKMQGIGGSPGTSFRIPDAEIFLYTGIDNIGSDTEYGSCSSALTDFNSPAFSMDNEKSSSVSTAARRLKMFLQWPRKERRTESGNLGDNDSLHSLMVSRNLNPSPTPLRQRYSKQSSFQNSKRIFSVGSDLLPSPSAKKKFASRLMHGVIQVQSPSSPFSESSSSSPISIDKLKGIEAENEIEESFHSTHSLNVENLRENQTHSPFNKKLNRYLCFGAQGLPVEDSVSRTQSRQSFRRFTSLMA</sequence>
<dbReference type="PANTHER" id="PTHR24186">
    <property type="entry name" value="PROTEIN PHOSPHATASE 1 REGULATORY SUBUNIT"/>
    <property type="match status" value="1"/>
</dbReference>
<organism evidence="5 6">
    <name type="scientific">Rhododendron simsii</name>
    <name type="common">Sims's rhododendron</name>
    <dbReference type="NCBI Taxonomy" id="118357"/>
    <lineage>
        <taxon>Eukaryota</taxon>
        <taxon>Viridiplantae</taxon>
        <taxon>Streptophyta</taxon>
        <taxon>Embryophyta</taxon>
        <taxon>Tracheophyta</taxon>
        <taxon>Spermatophyta</taxon>
        <taxon>Magnoliopsida</taxon>
        <taxon>eudicotyledons</taxon>
        <taxon>Gunneridae</taxon>
        <taxon>Pentapetalae</taxon>
        <taxon>asterids</taxon>
        <taxon>Ericales</taxon>
        <taxon>Ericaceae</taxon>
        <taxon>Ericoideae</taxon>
        <taxon>Rhodoreae</taxon>
        <taxon>Rhododendron</taxon>
    </lineage>
</organism>
<dbReference type="SMART" id="SM00248">
    <property type="entry name" value="ANK"/>
    <property type="match status" value="8"/>
</dbReference>
<dbReference type="PANTHER" id="PTHR24186:SF38">
    <property type="entry name" value="ANKYRIN REPEAT FAMILY PROTEIN"/>
    <property type="match status" value="1"/>
</dbReference>
<keyword evidence="6" id="KW-1185">Reference proteome</keyword>
<evidence type="ECO:0000313" key="5">
    <source>
        <dbReference type="EMBL" id="KAF7124941.1"/>
    </source>
</evidence>
<reference evidence="5" key="1">
    <citation type="submission" date="2019-11" db="EMBL/GenBank/DDBJ databases">
        <authorList>
            <person name="Liu Y."/>
            <person name="Hou J."/>
            <person name="Li T.-Q."/>
            <person name="Guan C.-H."/>
            <person name="Wu X."/>
            <person name="Wu H.-Z."/>
            <person name="Ling F."/>
            <person name="Zhang R."/>
            <person name="Shi X.-G."/>
            <person name="Ren J.-P."/>
            <person name="Chen E.-F."/>
            <person name="Sun J.-M."/>
        </authorList>
    </citation>
    <scope>NUCLEOTIDE SEQUENCE</scope>
    <source>
        <strain evidence="5">Adult_tree_wgs_1</strain>
        <tissue evidence="5">Leaves</tissue>
    </source>
</reference>
<accession>A0A834LAA1</accession>
<feature type="repeat" description="ANK" evidence="3">
    <location>
        <begin position="320"/>
        <end position="352"/>
    </location>
</feature>
<dbReference type="OrthoDB" id="5314041at2759"/>
<gene>
    <name evidence="5" type="ORF">RHSIM_Rhsim12G0106000</name>
</gene>
<dbReference type="InterPro" id="IPR036770">
    <property type="entry name" value="Ankyrin_rpt-contain_sf"/>
</dbReference>
<keyword evidence="1" id="KW-0677">Repeat</keyword>
<dbReference type="InterPro" id="IPR002110">
    <property type="entry name" value="Ankyrin_rpt"/>
</dbReference>
<evidence type="ECO:0000256" key="3">
    <source>
        <dbReference type="PROSITE-ProRule" id="PRU00023"/>
    </source>
</evidence>
<protein>
    <recommendedName>
        <fullName evidence="7">Ankyrin repeat family protein</fullName>
    </recommendedName>
</protein>
<keyword evidence="2 3" id="KW-0040">ANK repeat</keyword>
<evidence type="ECO:0008006" key="7">
    <source>
        <dbReference type="Google" id="ProtNLM"/>
    </source>
</evidence>
<feature type="repeat" description="ANK" evidence="3">
    <location>
        <begin position="353"/>
        <end position="385"/>
    </location>
</feature>
<dbReference type="PROSITE" id="PS50088">
    <property type="entry name" value="ANK_REPEAT"/>
    <property type="match status" value="2"/>
</dbReference>
<dbReference type="EMBL" id="WJXA01000012">
    <property type="protein sequence ID" value="KAF7124941.1"/>
    <property type="molecule type" value="Genomic_DNA"/>
</dbReference>
<dbReference type="Proteomes" id="UP000626092">
    <property type="component" value="Unassembled WGS sequence"/>
</dbReference>
<name>A0A834LAA1_RHOSS</name>
<comment type="caution">
    <text evidence="5">The sequence shown here is derived from an EMBL/GenBank/DDBJ whole genome shotgun (WGS) entry which is preliminary data.</text>
</comment>
<dbReference type="AlphaFoldDB" id="A0A834LAA1"/>
<proteinExistence type="predicted"/>
<feature type="region of interest" description="Disordered" evidence="4">
    <location>
        <begin position="591"/>
        <end position="630"/>
    </location>
</feature>
<dbReference type="GO" id="GO:0005886">
    <property type="term" value="C:plasma membrane"/>
    <property type="evidence" value="ECO:0007669"/>
    <property type="project" value="TreeGrafter"/>
</dbReference>
<evidence type="ECO:0000256" key="2">
    <source>
        <dbReference type="ARBA" id="ARBA00023043"/>
    </source>
</evidence>
<evidence type="ECO:0000313" key="6">
    <source>
        <dbReference type="Proteomes" id="UP000626092"/>
    </source>
</evidence>
<dbReference type="Gene3D" id="1.25.40.20">
    <property type="entry name" value="Ankyrin repeat-containing domain"/>
    <property type="match status" value="1"/>
</dbReference>
<dbReference type="Pfam" id="PF12796">
    <property type="entry name" value="Ank_2"/>
    <property type="match status" value="1"/>
</dbReference>
<dbReference type="Pfam" id="PF13637">
    <property type="entry name" value="Ank_4"/>
    <property type="match status" value="1"/>
</dbReference>
<dbReference type="SUPFAM" id="SSF48403">
    <property type="entry name" value="Ankyrin repeat"/>
    <property type="match status" value="1"/>
</dbReference>
<evidence type="ECO:0000256" key="4">
    <source>
        <dbReference type="SAM" id="MobiDB-lite"/>
    </source>
</evidence>